<organism evidence="1 2">
    <name type="scientific">Paenibacillus lutrae</name>
    <dbReference type="NCBI Taxonomy" id="2078573"/>
    <lineage>
        <taxon>Bacteria</taxon>
        <taxon>Bacillati</taxon>
        <taxon>Bacillota</taxon>
        <taxon>Bacilli</taxon>
        <taxon>Bacillales</taxon>
        <taxon>Paenibacillaceae</taxon>
        <taxon>Paenibacillus</taxon>
    </lineage>
</organism>
<reference evidence="1 2" key="1">
    <citation type="journal article" date="2019" name="Microorganisms">
        <title>Paenibacillus lutrae sp. nov., A Chitinolytic Species Isolated from A River Otter in Castril Natural Park, Granada, Spain.</title>
        <authorList>
            <person name="Rodriguez M."/>
            <person name="Reina J.C."/>
            <person name="Bejar V."/>
            <person name="Llamas I."/>
        </authorList>
    </citation>
    <scope>NUCLEOTIDE SEQUENCE [LARGE SCALE GENOMIC DNA]</scope>
    <source>
        <strain evidence="1 2">N10</strain>
    </source>
</reference>
<dbReference type="EMBL" id="RHLK01000017">
    <property type="protein sequence ID" value="MVP02057.1"/>
    <property type="molecule type" value="Genomic_DNA"/>
</dbReference>
<protein>
    <recommendedName>
        <fullName evidence="3">Knr4/Smi1-like domain-containing protein</fullName>
    </recommendedName>
</protein>
<sequence>MKFFNGVFDIKKSLAKLTQLFTTRPAPATNEFIPKVTSMLEKYRELFQGDCPYVLNPTLSKKQVDQFESQAGIVLPPGYRDFLLHIGNGAAGTRPFPLSLSHVNNCLDAPVDAVSMGDVYRITGRLCGTVYSITR</sequence>
<evidence type="ECO:0000313" key="2">
    <source>
        <dbReference type="Proteomes" id="UP000490800"/>
    </source>
</evidence>
<dbReference type="SUPFAM" id="SSF160631">
    <property type="entry name" value="SMI1/KNR4-like"/>
    <property type="match status" value="1"/>
</dbReference>
<dbReference type="Gene3D" id="3.40.1580.10">
    <property type="entry name" value="SMI1/KNR4-like"/>
    <property type="match status" value="1"/>
</dbReference>
<proteinExistence type="predicted"/>
<dbReference type="InterPro" id="IPR037883">
    <property type="entry name" value="Knr4/Smi1-like_sf"/>
</dbReference>
<gene>
    <name evidence="1" type="ORF">EDM21_21495</name>
</gene>
<keyword evidence="2" id="KW-1185">Reference proteome</keyword>
<evidence type="ECO:0000313" key="1">
    <source>
        <dbReference type="EMBL" id="MVP02057.1"/>
    </source>
</evidence>
<name>A0A7X3FML8_9BACL</name>
<dbReference type="Proteomes" id="UP000490800">
    <property type="component" value="Unassembled WGS sequence"/>
</dbReference>
<dbReference type="RefSeq" id="WP_157338483.1">
    <property type="nucleotide sequence ID" value="NZ_RHLK01000017.1"/>
</dbReference>
<dbReference type="OrthoDB" id="1190024at2"/>
<accession>A0A7X3FML8</accession>
<dbReference type="AlphaFoldDB" id="A0A7X3FML8"/>
<comment type="caution">
    <text evidence="1">The sequence shown here is derived from an EMBL/GenBank/DDBJ whole genome shotgun (WGS) entry which is preliminary data.</text>
</comment>
<evidence type="ECO:0008006" key="3">
    <source>
        <dbReference type="Google" id="ProtNLM"/>
    </source>
</evidence>